<dbReference type="EMBL" id="SNRX01000021">
    <property type="protein sequence ID" value="KAA6301321.1"/>
    <property type="molecule type" value="Genomic_DNA"/>
</dbReference>
<dbReference type="GO" id="GO:0004803">
    <property type="term" value="F:transposase activity"/>
    <property type="evidence" value="ECO:0007669"/>
    <property type="project" value="InterPro"/>
</dbReference>
<dbReference type="Pfam" id="PF01548">
    <property type="entry name" value="DEDD_Tnp_IS110"/>
    <property type="match status" value="1"/>
</dbReference>
<dbReference type="InterPro" id="IPR047650">
    <property type="entry name" value="Transpos_IS110"/>
</dbReference>
<dbReference type="PANTHER" id="PTHR33055:SF13">
    <property type="entry name" value="TRANSPOSASE"/>
    <property type="match status" value="1"/>
</dbReference>
<feature type="domain" description="Transposase IS110-like N-terminal" evidence="1">
    <location>
        <begin position="41"/>
        <end position="184"/>
    </location>
</feature>
<dbReference type="InterPro" id="IPR002525">
    <property type="entry name" value="Transp_IS110-like_N"/>
</dbReference>
<comment type="caution">
    <text evidence="2">The sequence shown here is derived from an EMBL/GenBank/DDBJ whole genome shotgun (WGS) entry which is preliminary data.</text>
</comment>
<gene>
    <name evidence="2" type="ORF">EZS26_002518</name>
</gene>
<dbReference type="PANTHER" id="PTHR33055">
    <property type="entry name" value="TRANSPOSASE FOR INSERTION SEQUENCE ELEMENT IS1111A"/>
    <property type="match status" value="1"/>
</dbReference>
<dbReference type="Proteomes" id="UP000324575">
    <property type="component" value="Unassembled WGS sequence"/>
</dbReference>
<reference evidence="2 3" key="1">
    <citation type="submission" date="2019-03" db="EMBL/GenBank/DDBJ databases">
        <title>Single cell metagenomics reveals metabolic interactions within the superorganism composed of flagellate Streblomastix strix and complex community of Bacteroidetes bacteria on its surface.</title>
        <authorList>
            <person name="Treitli S.C."/>
            <person name="Kolisko M."/>
            <person name="Husnik F."/>
            <person name="Keeling P."/>
            <person name="Hampl V."/>
        </authorList>
    </citation>
    <scope>NUCLEOTIDE SEQUENCE [LARGE SCALE GENOMIC DNA]</scope>
    <source>
        <strain evidence="2">St1</strain>
    </source>
</reference>
<dbReference type="AlphaFoldDB" id="A0A5M8NYU3"/>
<evidence type="ECO:0000259" key="1">
    <source>
        <dbReference type="Pfam" id="PF01548"/>
    </source>
</evidence>
<organism evidence="2 3">
    <name type="scientific">Candidatus Ordinivivax streblomastigis</name>
    <dbReference type="NCBI Taxonomy" id="2540710"/>
    <lineage>
        <taxon>Bacteria</taxon>
        <taxon>Pseudomonadati</taxon>
        <taxon>Bacteroidota</taxon>
        <taxon>Bacteroidia</taxon>
        <taxon>Bacteroidales</taxon>
        <taxon>Candidatus Ordinivivax</taxon>
    </lineage>
</organism>
<dbReference type="GO" id="GO:0006313">
    <property type="term" value="P:DNA transposition"/>
    <property type="evidence" value="ECO:0007669"/>
    <property type="project" value="InterPro"/>
</dbReference>
<evidence type="ECO:0000313" key="3">
    <source>
        <dbReference type="Proteomes" id="UP000324575"/>
    </source>
</evidence>
<accession>A0A5M8NYU3</accession>
<evidence type="ECO:0000313" key="2">
    <source>
        <dbReference type="EMBL" id="KAA6301321.1"/>
    </source>
</evidence>
<dbReference type="GO" id="GO:0003677">
    <property type="term" value="F:DNA binding"/>
    <property type="evidence" value="ECO:0007669"/>
    <property type="project" value="InterPro"/>
</dbReference>
<sequence>MEKKQKNKHEEVIRLLKKQQIRDVKELDSYKLSICHPCSAGIDLGSREIYVALTPGIAAEMGLPIVHVFSTFTSGLLACSDLLINCGITTVAMESTSVYWTTIHSILESSGIEVCLVNPKKFRMVPGRKTDILDCQWLQTLHLYGLLRGSFHPEEQISKLRSYMRERDRIIKNRSRYIQRMQKAFFKKLKILLCIISNIWPIEGSF</sequence>
<proteinExistence type="predicted"/>
<name>A0A5M8NYU3_9BACT</name>
<protein>
    <recommendedName>
        <fullName evidence="1">Transposase IS110-like N-terminal domain-containing protein</fullName>
    </recommendedName>
</protein>